<sequence>MYTALKQYNVSTSTPKLITTYSDGTKLRFSEAEWQKLEKGIVTDAQFMWYSSSWESIF</sequence>
<reference evidence="1" key="2">
    <citation type="submission" date="2020-11" db="EMBL/GenBank/DDBJ databases">
        <authorList>
            <person name="McCartney M.A."/>
            <person name="Auch B."/>
            <person name="Kono T."/>
            <person name="Mallez S."/>
            <person name="Becker A."/>
            <person name="Gohl D.M."/>
            <person name="Silverstein K.A.T."/>
            <person name="Koren S."/>
            <person name="Bechman K.B."/>
            <person name="Herman A."/>
            <person name="Abrahante J.E."/>
            <person name="Garbe J."/>
        </authorList>
    </citation>
    <scope>NUCLEOTIDE SEQUENCE</scope>
    <source>
        <strain evidence="1">Duluth1</strain>
        <tissue evidence="1">Whole animal</tissue>
    </source>
</reference>
<dbReference type="Proteomes" id="UP000828390">
    <property type="component" value="Unassembled WGS sequence"/>
</dbReference>
<organism evidence="1 2">
    <name type="scientific">Dreissena polymorpha</name>
    <name type="common">Zebra mussel</name>
    <name type="synonym">Mytilus polymorpha</name>
    <dbReference type="NCBI Taxonomy" id="45954"/>
    <lineage>
        <taxon>Eukaryota</taxon>
        <taxon>Metazoa</taxon>
        <taxon>Spiralia</taxon>
        <taxon>Lophotrochozoa</taxon>
        <taxon>Mollusca</taxon>
        <taxon>Bivalvia</taxon>
        <taxon>Autobranchia</taxon>
        <taxon>Heteroconchia</taxon>
        <taxon>Euheterodonta</taxon>
        <taxon>Imparidentia</taxon>
        <taxon>Neoheterodontei</taxon>
        <taxon>Myida</taxon>
        <taxon>Dreissenoidea</taxon>
        <taxon>Dreissenidae</taxon>
        <taxon>Dreissena</taxon>
    </lineage>
</organism>
<evidence type="ECO:0000313" key="2">
    <source>
        <dbReference type="Proteomes" id="UP000828390"/>
    </source>
</evidence>
<dbReference type="AlphaFoldDB" id="A0A9D4C9X5"/>
<keyword evidence="2" id="KW-1185">Reference proteome</keyword>
<protein>
    <submittedName>
        <fullName evidence="1">Uncharacterized protein</fullName>
    </submittedName>
</protein>
<proteinExistence type="predicted"/>
<comment type="caution">
    <text evidence="1">The sequence shown here is derived from an EMBL/GenBank/DDBJ whole genome shotgun (WGS) entry which is preliminary data.</text>
</comment>
<name>A0A9D4C9X5_DREPO</name>
<reference evidence="1" key="1">
    <citation type="journal article" date="2019" name="bioRxiv">
        <title>The Genome of the Zebra Mussel, Dreissena polymorpha: A Resource for Invasive Species Research.</title>
        <authorList>
            <person name="McCartney M.A."/>
            <person name="Auch B."/>
            <person name="Kono T."/>
            <person name="Mallez S."/>
            <person name="Zhang Y."/>
            <person name="Obille A."/>
            <person name="Becker A."/>
            <person name="Abrahante J.E."/>
            <person name="Garbe J."/>
            <person name="Badalamenti J.P."/>
            <person name="Herman A."/>
            <person name="Mangelson H."/>
            <person name="Liachko I."/>
            <person name="Sullivan S."/>
            <person name="Sone E.D."/>
            <person name="Koren S."/>
            <person name="Silverstein K.A.T."/>
            <person name="Beckman K.B."/>
            <person name="Gohl D.M."/>
        </authorList>
    </citation>
    <scope>NUCLEOTIDE SEQUENCE</scope>
    <source>
        <strain evidence="1">Duluth1</strain>
        <tissue evidence="1">Whole animal</tissue>
    </source>
</reference>
<evidence type="ECO:0000313" key="1">
    <source>
        <dbReference type="EMBL" id="KAH3719965.1"/>
    </source>
</evidence>
<dbReference type="EMBL" id="JAIWYP010000013">
    <property type="protein sequence ID" value="KAH3719965.1"/>
    <property type="molecule type" value="Genomic_DNA"/>
</dbReference>
<accession>A0A9D4C9X5</accession>
<gene>
    <name evidence="1" type="ORF">DPMN_062850</name>
</gene>